<organism evidence="3 4">
    <name type="scientific">Athelia psychrophila</name>
    <dbReference type="NCBI Taxonomy" id="1759441"/>
    <lineage>
        <taxon>Eukaryota</taxon>
        <taxon>Fungi</taxon>
        <taxon>Dikarya</taxon>
        <taxon>Basidiomycota</taxon>
        <taxon>Agaricomycotina</taxon>
        <taxon>Agaricomycetes</taxon>
        <taxon>Agaricomycetidae</taxon>
        <taxon>Atheliales</taxon>
        <taxon>Atheliaceae</taxon>
        <taxon>Athelia</taxon>
    </lineage>
</organism>
<feature type="compositionally biased region" description="Polar residues" evidence="1">
    <location>
        <begin position="109"/>
        <end position="126"/>
    </location>
</feature>
<dbReference type="STRING" id="436010.A0A165ZTJ0"/>
<feature type="compositionally biased region" description="Acidic residues" evidence="1">
    <location>
        <begin position="98"/>
        <end position="108"/>
    </location>
</feature>
<dbReference type="AlphaFoldDB" id="A0A165ZTJ0"/>
<feature type="domain" description="DUF6532" evidence="2">
    <location>
        <begin position="237"/>
        <end position="425"/>
    </location>
</feature>
<evidence type="ECO:0000313" key="3">
    <source>
        <dbReference type="EMBL" id="KZP10911.1"/>
    </source>
</evidence>
<feature type="compositionally biased region" description="Basic and acidic residues" evidence="1">
    <location>
        <begin position="54"/>
        <end position="67"/>
    </location>
</feature>
<feature type="compositionally biased region" description="Basic and acidic residues" evidence="1">
    <location>
        <begin position="468"/>
        <end position="477"/>
    </location>
</feature>
<evidence type="ECO:0000256" key="1">
    <source>
        <dbReference type="SAM" id="MobiDB-lite"/>
    </source>
</evidence>
<dbReference type="InterPro" id="IPR045341">
    <property type="entry name" value="DUF6532"/>
</dbReference>
<dbReference type="Pfam" id="PF20149">
    <property type="entry name" value="DUF6532"/>
    <property type="match status" value="1"/>
</dbReference>
<feature type="compositionally biased region" description="Low complexity" evidence="1">
    <location>
        <begin position="177"/>
        <end position="198"/>
    </location>
</feature>
<evidence type="ECO:0000259" key="2">
    <source>
        <dbReference type="Pfam" id="PF20149"/>
    </source>
</evidence>
<dbReference type="Proteomes" id="UP000076532">
    <property type="component" value="Unassembled WGS sequence"/>
</dbReference>
<gene>
    <name evidence="3" type="ORF">FIBSPDRAFT_962690</name>
</gene>
<evidence type="ECO:0000313" key="4">
    <source>
        <dbReference type="Proteomes" id="UP000076532"/>
    </source>
</evidence>
<accession>A0A165ZTJ0</accession>
<reference evidence="3 4" key="1">
    <citation type="journal article" date="2016" name="Mol. Biol. Evol.">
        <title>Comparative Genomics of Early-Diverging Mushroom-Forming Fungi Provides Insights into the Origins of Lignocellulose Decay Capabilities.</title>
        <authorList>
            <person name="Nagy L.G."/>
            <person name="Riley R."/>
            <person name="Tritt A."/>
            <person name="Adam C."/>
            <person name="Daum C."/>
            <person name="Floudas D."/>
            <person name="Sun H."/>
            <person name="Yadav J.S."/>
            <person name="Pangilinan J."/>
            <person name="Larsson K.H."/>
            <person name="Matsuura K."/>
            <person name="Barry K."/>
            <person name="Labutti K."/>
            <person name="Kuo R."/>
            <person name="Ohm R.A."/>
            <person name="Bhattacharya S.S."/>
            <person name="Shirouzu T."/>
            <person name="Yoshinaga Y."/>
            <person name="Martin F.M."/>
            <person name="Grigoriev I.V."/>
            <person name="Hibbett D.S."/>
        </authorList>
    </citation>
    <scope>NUCLEOTIDE SEQUENCE [LARGE SCALE GENOMIC DNA]</scope>
    <source>
        <strain evidence="3 4">CBS 109695</strain>
    </source>
</reference>
<feature type="compositionally biased region" description="Polar residues" evidence="1">
    <location>
        <begin position="151"/>
        <end position="164"/>
    </location>
</feature>
<feature type="compositionally biased region" description="Acidic residues" evidence="1">
    <location>
        <begin position="478"/>
        <end position="490"/>
    </location>
</feature>
<keyword evidence="4" id="KW-1185">Reference proteome</keyword>
<dbReference type="EMBL" id="KV417671">
    <property type="protein sequence ID" value="KZP10911.1"/>
    <property type="molecule type" value="Genomic_DNA"/>
</dbReference>
<feature type="region of interest" description="Disordered" evidence="1">
    <location>
        <begin position="468"/>
        <end position="490"/>
    </location>
</feature>
<protein>
    <recommendedName>
        <fullName evidence="2">DUF6532 domain-containing protein</fullName>
    </recommendedName>
</protein>
<name>A0A165ZTJ0_9AGAM</name>
<feature type="region of interest" description="Disordered" evidence="1">
    <location>
        <begin position="1"/>
        <end position="202"/>
    </location>
</feature>
<dbReference type="OrthoDB" id="3268768at2759"/>
<proteinExistence type="predicted"/>
<sequence length="490" mass="54357">MSDLDFPNSSDEEDPPPERSQKKKHTKTRDNPDPTLILKASEATQRGVASSKRGSAEKENGEKENAKLKKQLKALQKMLVAEKSKPSQNLSTHSESGPESEDSDEDESVMTSFPNAMRSLGTTSASPARPLTLRLANPSKSKSNRGHNRDSSSAPGTRTSCPNNRQPSTPERRSRSPTRSTQKRPAPSSSPGPATSEAEPPHKKMLKWKNGVAPMSSRPKAGDYDAAGYSIIICSSKEFMIHVATKDLYPELDVQLEWCTSIFEEQCRKLGSEYEYIDRISGLIRARCSNTRSILLGHVRPKITSTYGFIISEKSKTIKKNKQRYGMLVEDGVFHHKDPEERKGFAQHKIVSNILHVAYFANKNDDGVKFSNYFKPISLVTLAAIFTVVEFCLDEWSTGTFEQAIFNEKAGCECYKGHLESLKKWEAGNPSVIANIRMKLFNRALRSAGGAAALQEAGVTNEAIQRAHQELEGRTGETDSEMEDGENELE</sequence>